<reference evidence="2" key="2">
    <citation type="submission" date="2020-09" db="EMBL/GenBank/DDBJ databases">
        <authorList>
            <person name="Sun Q."/>
            <person name="Zhou Y."/>
        </authorList>
    </citation>
    <scope>NUCLEOTIDE SEQUENCE</scope>
    <source>
        <strain evidence="2">CGMCC 1.15367</strain>
    </source>
</reference>
<sequence>MDRDHRNDEAHENGSRREENDASSFRPLEQPSVEHAPREQVMKAARGVMARYHGVLRELAK</sequence>
<dbReference type="Proteomes" id="UP000644699">
    <property type="component" value="Unassembled WGS sequence"/>
</dbReference>
<keyword evidence="3" id="KW-1185">Reference proteome</keyword>
<feature type="region of interest" description="Disordered" evidence="1">
    <location>
        <begin position="1"/>
        <end position="41"/>
    </location>
</feature>
<proteinExistence type="predicted"/>
<organism evidence="2 3">
    <name type="scientific">Aureimonas endophytica</name>
    <dbReference type="NCBI Taxonomy" id="2027858"/>
    <lineage>
        <taxon>Bacteria</taxon>
        <taxon>Pseudomonadati</taxon>
        <taxon>Pseudomonadota</taxon>
        <taxon>Alphaproteobacteria</taxon>
        <taxon>Hyphomicrobiales</taxon>
        <taxon>Aurantimonadaceae</taxon>
        <taxon>Aureimonas</taxon>
    </lineage>
</organism>
<protein>
    <submittedName>
        <fullName evidence="2">Uncharacterized protein</fullName>
    </submittedName>
</protein>
<dbReference type="AlphaFoldDB" id="A0A917E1R2"/>
<dbReference type="RefSeq" id="WP_188906827.1">
    <property type="nucleotide sequence ID" value="NZ_BMIQ01000001.1"/>
</dbReference>
<accession>A0A917E1R2</accession>
<gene>
    <name evidence="2" type="ORF">GCM10011390_07250</name>
</gene>
<reference evidence="2" key="1">
    <citation type="journal article" date="2014" name="Int. J. Syst. Evol. Microbiol.">
        <title>Complete genome sequence of Corynebacterium casei LMG S-19264T (=DSM 44701T), isolated from a smear-ripened cheese.</title>
        <authorList>
            <consortium name="US DOE Joint Genome Institute (JGI-PGF)"/>
            <person name="Walter F."/>
            <person name="Albersmeier A."/>
            <person name="Kalinowski J."/>
            <person name="Ruckert C."/>
        </authorList>
    </citation>
    <scope>NUCLEOTIDE SEQUENCE</scope>
    <source>
        <strain evidence="2">CGMCC 1.15367</strain>
    </source>
</reference>
<evidence type="ECO:0000256" key="1">
    <source>
        <dbReference type="SAM" id="MobiDB-lite"/>
    </source>
</evidence>
<name>A0A917E1R2_9HYPH</name>
<evidence type="ECO:0000313" key="2">
    <source>
        <dbReference type="EMBL" id="GGD91092.1"/>
    </source>
</evidence>
<dbReference type="EMBL" id="BMIQ01000001">
    <property type="protein sequence ID" value="GGD91092.1"/>
    <property type="molecule type" value="Genomic_DNA"/>
</dbReference>
<evidence type="ECO:0000313" key="3">
    <source>
        <dbReference type="Proteomes" id="UP000644699"/>
    </source>
</evidence>
<comment type="caution">
    <text evidence="2">The sequence shown here is derived from an EMBL/GenBank/DDBJ whole genome shotgun (WGS) entry which is preliminary data.</text>
</comment>
<feature type="compositionally biased region" description="Basic and acidic residues" evidence="1">
    <location>
        <begin position="1"/>
        <end position="20"/>
    </location>
</feature>